<comment type="cofactor">
    <cofactor evidence="11">
        <name>Mg(2+)</name>
        <dbReference type="ChEBI" id="CHEBI:18420"/>
    </cofactor>
    <text evidence="11">Binds 1 Mg(2+) ion per subunit.</text>
</comment>
<name>A0A0D6DXA4_9LACT</name>
<accession>A0A0D6DXA4</accession>
<feature type="binding site" evidence="11">
    <location>
        <position position="52"/>
    </location>
    <ligand>
        <name>substrate</name>
    </ligand>
</feature>
<dbReference type="InterPro" id="IPR027417">
    <property type="entry name" value="P-loop_NTPase"/>
</dbReference>
<dbReference type="GO" id="GO:0005524">
    <property type="term" value="F:ATP binding"/>
    <property type="evidence" value="ECO:0007669"/>
    <property type="project" value="UniProtKB-UniRule"/>
</dbReference>
<dbReference type="AlphaFoldDB" id="A0A0D6DXA4"/>
<dbReference type="GO" id="GO:0005829">
    <property type="term" value="C:cytosol"/>
    <property type="evidence" value="ECO:0007669"/>
    <property type="project" value="TreeGrafter"/>
</dbReference>
<keyword evidence="11" id="KW-0963">Cytoplasm</keyword>
<evidence type="ECO:0000256" key="9">
    <source>
        <dbReference type="ARBA" id="ARBA00023141"/>
    </source>
</evidence>
<keyword evidence="8 11" id="KW-0067">ATP-binding</keyword>
<dbReference type="STRING" id="1364.LP2241_30171"/>
<comment type="function">
    <text evidence="11">Catalyzes the specific phosphorylation of the 3-hydroxyl group of shikimic acid using ATP as a cosubstrate.</text>
</comment>
<evidence type="ECO:0000256" key="11">
    <source>
        <dbReference type="HAMAP-Rule" id="MF_00109"/>
    </source>
</evidence>
<proteinExistence type="inferred from homology"/>
<dbReference type="PROSITE" id="PS01128">
    <property type="entry name" value="SHIKIMATE_KINASE"/>
    <property type="match status" value="1"/>
</dbReference>
<feature type="binding site" evidence="11">
    <location>
        <position position="132"/>
    </location>
    <ligand>
        <name>substrate</name>
    </ligand>
</feature>
<dbReference type="GO" id="GO:0009073">
    <property type="term" value="P:aromatic amino acid family biosynthetic process"/>
    <property type="evidence" value="ECO:0007669"/>
    <property type="project" value="UniProtKB-KW"/>
</dbReference>
<comment type="subcellular location">
    <subcellularLocation>
        <location evidence="11">Cytoplasm</location>
    </subcellularLocation>
</comment>
<feature type="binding site" evidence="11">
    <location>
        <position position="28"/>
    </location>
    <ligand>
        <name>substrate</name>
    </ligand>
</feature>
<protein>
    <recommendedName>
        <fullName evidence="3 11">Shikimate kinase</fullName>
        <shortName evidence="11">SK</shortName>
        <ecNumber evidence="3 11">2.7.1.71</ecNumber>
    </recommendedName>
</protein>
<dbReference type="GO" id="GO:0004765">
    <property type="term" value="F:shikimate kinase activity"/>
    <property type="evidence" value="ECO:0007669"/>
    <property type="project" value="UniProtKB-UniRule"/>
</dbReference>
<dbReference type="Gene3D" id="3.40.50.300">
    <property type="entry name" value="P-loop containing nucleotide triphosphate hydrolases"/>
    <property type="match status" value="1"/>
</dbReference>
<evidence type="ECO:0000256" key="3">
    <source>
        <dbReference type="ARBA" id="ARBA00012154"/>
    </source>
</evidence>
<evidence type="ECO:0000256" key="10">
    <source>
        <dbReference type="ARBA" id="ARBA00048567"/>
    </source>
</evidence>
<dbReference type="Pfam" id="PF01202">
    <property type="entry name" value="SKI"/>
    <property type="match status" value="1"/>
</dbReference>
<keyword evidence="9 11" id="KW-0057">Aromatic amino acid biosynthesis</keyword>
<dbReference type="PRINTS" id="PR01100">
    <property type="entry name" value="SHIKIMTKNASE"/>
</dbReference>
<feature type="binding site" evidence="11">
    <location>
        <position position="14"/>
    </location>
    <ligand>
        <name>Mg(2+)</name>
        <dbReference type="ChEBI" id="CHEBI:18420"/>
    </ligand>
</feature>
<dbReference type="PANTHER" id="PTHR21087">
    <property type="entry name" value="SHIKIMATE KINASE"/>
    <property type="match status" value="1"/>
</dbReference>
<evidence type="ECO:0000313" key="12">
    <source>
        <dbReference type="EMBL" id="CEN28372.1"/>
    </source>
</evidence>
<keyword evidence="11" id="KW-0460">Magnesium</keyword>
<feature type="binding site" evidence="11">
    <location>
        <position position="114"/>
    </location>
    <ligand>
        <name>ATP</name>
        <dbReference type="ChEBI" id="CHEBI:30616"/>
    </ligand>
</feature>
<dbReference type="PANTHER" id="PTHR21087:SF16">
    <property type="entry name" value="SHIKIMATE KINASE 1, CHLOROPLASTIC"/>
    <property type="match status" value="1"/>
</dbReference>
<comment type="similarity">
    <text evidence="2 11">Belongs to the shikimate kinase family.</text>
</comment>
<dbReference type="RefSeq" id="WP_047915518.1">
    <property type="nucleotide sequence ID" value="NZ_LN774769.1"/>
</dbReference>
<keyword evidence="5 11" id="KW-0808">Transferase</keyword>
<reference evidence="13" key="1">
    <citation type="submission" date="2015-01" db="EMBL/GenBank/DDBJ databases">
        <authorList>
            <person name="Andreevskaya M."/>
        </authorList>
    </citation>
    <scope>NUCLEOTIDE SEQUENCE [LARGE SCALE GENOMIC DNA]</scope>
    <source>
        <strain evidence="13">MKFS47</strain>
    </source>
</reference>
<keyword evidence="4 11" id="KW-0028">Amino-acid biosynthesis</keyword>
<dbReference type="SUPFAM" id="SSF52540">
    <property type="entry name" value="P-loop containing nucleoside triphosphate hydrolases"/>
    <property type="match status" value="1"/>
</dbReference>
<evidence type="ECO:0000256" key="6">
    <source>
        <dbReference type="ARBA" id="ARBA00022741"/>
    </source>
</evidence>
<comment type="subunit">
    <text evidence="11">Monomer.</text>
</comment>
<evidence type="ECO:0000313" key="13">
    <source>
        <dbReference type="Proteomes" id="UP000033166"/>
    </source>
</evidence>
<evidence type="ECO:0000256" key="2">
    <source>
        <dbReference type="ARBA" id="ARBA00006997"/>
    </source>
</evidence>
<keyword evidence="7 11" id="KW-0418">Kinase</keyword>
<gene>
    <name evidence="11" type="primary">aroK</name>
    <name evidence="12" type="ORF">LACPI_1172</name>
</gene>
<dbReference type="GO" id="GO:0009423">
    <property type="term" value="P:chorismate biosynthetic process"/>
    <property type="evidence" value="ECO:0007669"/>
    <property type="project" value="UniProtKB-UniRule"/>
</dbReference>
<evidence type="ECO:0000256" key="8">
    <source>
        <dbReference type="ARBA" id="ARBA00022840"/>
    </source>
</evidence>
<comment type="pathway">
    <text evidence="1 11">Metabolic intermediate biosynthesis; chorismate biosynthesis; chorismate from D-erythrose 4-phosphate and phosphoenolpyruvate: step 5/7.</text>
</comment>
<dbReference type="CDD" id="cd00464">
    <property type="entry name" value="SK"/>
    <property type="match status" value="1"/>
</dbReference>
<dbReference type="EMBL" id="LN774769">
    <property type="protein sequence ID" value="CEN28372.1"/>
    <property type="molecule type" value="Genomic_DNA"/>
</dbReference>
<dbReference type="EC" id="2.7.1.71" evidence="3 11"/>
<feature type="binding site" evidence="11">
    <location>
        <begin position="10"/>
        <end position="15"/>
    </location>
    <ligand>
        <name>ATP</name>
        <dbReference type="ChEBI" id="CHEBI:30616"/>
    </ligand>
</feature>
<comment type="catalytic activity">
    <reaction evidence="10 11">
        <text>shikimate + ATP = 3-phosphoshikimate + ADP + H(+)</text>
        <dbReference type="Rhea" id="RHEA:13121"/>
        <dbReference type="ChEBI" id="CHEBI:15378"/>
        <dbReference type="ChEBI" id="CHEBI:30616"/>
        <dbReference type="ChEBI" id="CHEBI:36208"/>
        <dbReference type="ChEBI" id="CHEBI:145989"/>
        <dbReference type="ChEBI" id="CHEBI:456216"/>
        <dbReference type="EC" id="2.7.1.71"/>
    </reaction>
</comment>
<dbReference type="HOGENOM" id="CLU_057607_4_3_9"/>
<dbReference type="InterPro" id="IPR023000">
    <property type="entry name" value="Shikimate_kinase_CS"/>
</dbReference>
<sequence length="160" mass="17776">MTIFLIGFMGSGKSTVANLLAPDFIDMDAVIVDNIGMPISTYFEKYGEPAFRQVESKLLKTLALSGNIVSTGGGIVSSKENRRILSESTSQVIYLKSNFSDLYARIMADKANVRPLFLEHSKEALEVIYESRTALYEMVATKTVLVTDKRPEDIVKEIQL</sequence>
<dbReference type="InterPro" id="IPR031322">
    <property type="entry name" value="Shikimate/glucono_kinase"/>
</dbReference>
<feature type="binding site" evidence="11">
    <location>
        <position position="73"/>
    </location>
    <ligand>
        <name>substrate</name>
    </ligand>
</feature>
<dbReference type="UniPathway" id="UPA00053">
    <property type="reaction ID" value="UER00088"/>
</dbReference>
<evidence type="ECO:0000256" key="5">
    <source>
        <dbReference type="ARBA" id="ARBA00022679"/>
    </source>
</evidence>
<evidence type="ECO:0000256" key="4">
    <source>
        <dbReference type="ARBA" id="ARBA00022605"/>
    </source>
</evidence>
<dbReference type="HAMAP" id="MF_00109">
    <property type="entry name" value="Shikimate_kinase"/>
    <property type="match status" value="1"/>
</dbReference>
<dbReference type="KEGG" id="lpk:LACPI_1172"/>
<organism evidence="12 13">
    <name type="scientific">Pseudolactococcus piscium MKFS47</name>
    <dbReference type="NCBI Taxonomy" id="297352"/>
    <lineage>
        <taxon>Bacteria</taxon>
        <taxon>Bacillati</taxon>
        <taxon>Bacillota</taxon>
        <taxon>Bacilli</taxon>
        <taxon>Lactobacillales</taxon>
        <taxon>Streptococcaceae</taxon>
        <taxon>Pseudolactococcus</taxon>
    </lineage>
</organism>
<keyword evidence="11" id="KW-0479">Metal-binding</keyword>
<comment type="caution">
    <text evidence="11">Lacks conserved residue(s) required for the propagation of feature annotation.</text>
</comment>
<dbReference type="GO" id="GO:0008652">
    <property type="term" value="P:amino acid biosynthetic process"/>
    <property type="evidence" value="ECO:0007669"/>
    <property type="project" value="UniProtKB-KW"/>
</dbReference>
<dbReference type="Proteomes" id="UP000033166">
    <property type="component" value="Chromosome I"/>
</dbReference>
<dbReference type="InterPro" id="IPR000623">
    <property type="entry name" value="Shikimate_kinase/TSH1"/>
</dbReference>
<dbReference type="GO" id="GO:0000287">
    <property type="term" value="F:magnesium ion binding"/>
    <property type="evidence" value="ECO:0007669"/>
    <property type="project" value="UniProtKB-UniRule"/>
</dbReference>
<keyword evidence="6 11" id="KW-0547">Nucleotide-binding</keyword>
<evidence type="ECO:0000256" key="7">
    <source>
        <dbReference type="ARBA" id="ARBA00022777"/>
    </source>
</evidence>
<evidence type="ECO:0000256" key="1">
    <source>
        <dbReference type="ARBA" id="ARBA00004842"/>
    </source>
</evidence>